<gene>
    <name evidence="1" type="ORF">SADUNF_Sadunf08G0039900</name>
</gene>
<evidence type="ECO:0000313" key="1">
    <source>
        <dbReference type="EMBL" id="KAF9676792.1"/>
    </source>
</evidence>
<keyword evidence="2" id="KW-1185">Reference proteome</keyword>
<dbReference type="AlphaFoldDB" id="A0A835MS14"/>
<dbReference type="Proteomes" id="UP000657918">
    <property type="component" value="Chromosome 8"/>
</dbReference>
<accession>A0A835MS14</accession>
<reference evidence="1 2" key="1">
    <citation type="submission" date="2020-10" db="EMBL/GenBank/DDBJ databases">
        <title>Plant Genome Project.</title>
        <authorList>
            <person name="Zhang R.-G."/>
        </authorList>
    </citation>
    <scope>NUCLEOTIDE SEQUENCE [LARGE SCALE GENOMIC DNA]</scope>
    <source>
        <strain evidence="1">FAFU-HL-1</strain>
        <tissue evidence="1">Leaf</tissue>
    </source>
</reference>
<sequence>MVKTIFTYFVSFQDFGSADLGDRWSVVLQQHHRMPVTSYDITMLIMLRLLGFRKTVGANIYMAPRPCTAMKAMCRGSWEAIKYAGSDPSASTATGLLQAHKDQQASIVQIIII</sequence>
<organism evidence="1 2">
    <name type="scientific">Salix dunnii</name>
    <dbReference type="NCBI Taxonomy" id="1413687"/>
    <lineage>
        <taxon>Eukaryota</taxon>
        <taxon>Viridiplantae</taxon>
        <taxon>Streptophyta</taxon>
        <taxon>Embryophyta</taxon>
        <taxon>Tracheophyta</taxon>
        <taxon>Spermatophyta</taxon>
        <taxon>Magnoliopsida</taxon>
        <taxon>eudicotyledons</taxon>
        <taxon>Gunneridae</taxon>
        <taxon>Pentapetalae</taxon>
        <taxon>rosids</taxon>
        <taxon>fabids</taxon>
        <taxon>Malpighiales</taxon>
        <taxon>Salicaceae</taxon>
        <taxon>Saliceae</taxon>
        <taxon>Salix</taxon>
    </lineage>
</organism>
<name>A0A835MS14_9ROSI</name>
<dbReference type="OrthoDB" id="413077at2759"/>
<proteinExistence type="predicted"/>
<dbReference type="EMBL" id="JADGMS010000008">
    <property type="protein sequence ID" value="KAF9676792.1"/>
    <property type="molecule type" value="Genomic_DNA"/>
</dbReference>
<evidence type="ECO:0000313" key="2">
    <source>
        <dbReference type="Proteomes" id="UP000657918"/>
    </source>
</evidence>
<comment type="caution">
    <text evidence="1">The sequence shown here is derived from an EMBL/GenBank/DDBJ whole genome shotgun (WGS) entry which is preliminary data.</text>
</comment>
<protein>
    <submittedName>
        <fullName evidence="1">Uncharacterized protein</fullName>
    </submittedName>
</protein>